<accession>A0ABU2YNC1</accession>
<dbReference type="Proteomes" id="UP001259492">
    <property type="component" value="Unassembled WGS sequence"/>
</dbReference>
<dbReference type="EMBL" id="JAVRIA010000007">
    <property type="protein sequence ID" value="MDT0559322.1"/>
    <property type="molecule type" value="Genomic_DNA"/>
</dbReference>
<evidence type="ECO:0000313" key="4">
    <source>
        <dbReference type="Proteomes" id="UP001259492"/>
    </source>
</evidence>
<dbReference type="SUPFAM" id="SSF55681">
    <property type="entry name" value="Class II aaRS and biotin synthetases"/>
    <property type="match status" value="1"/>
</dbReference>
<evidence type="ECO:0000259" key="2">
    <source>
        <dbReference type="PROSITE" id="PS51733"/>
    </source>
</evidence>
<dbReference type="GO" id="GO:0004077">
    <property type="term" value="F:biotin--[biotin carboxyl-carrier protein] ligase activity"/>
    <property type="evidence" value="ECO:0007669"/>
    <property type="project" value="UniProtKB-EC"/>
</dbReference>
<dbReference type="InterPro" id="IPR004408">
    <property type="entry name" value="Biotin_CoA_COase_ligase"/>
</dbReference>
<sequence length="243" mass="27542">MNIIKLSAIDSTNSYLKQLCSDKSVKDFTVVSASSQTHGRGQMGAKWQSQGGKNLTFSVFKDVSFLDVEQSFYISMVVSIALLKTLRLFSIKSTQIKWPNDILSEHFKIAGILIENIITGSTLKSSVIGVGLNINETIFTDLPKATSMRLISGKTYNLDEVLYVFLDELKHQFNSLEQHHYKAIKEIYLNNLFRKDKPSTFKDKNNIVFSGFIKDVTNTGNILIKVEDNIIEEYAYKEVTLLY</sequence>
<proteinExistence type="predicted"/>
<keyword evidence="4" id="KW-1185">Reference proteome</keyword>
<comment type="caution">
    <text evidence="3">The sequence shown here is derived from an EMBL/GenBank/DDBJ whole genome shotgun (WGS) entry which is preliminary data.</text>
</comment>
<dbReference type="InterPro" id="IPR045864">
    <property type="entry name" value="aa-tRNA-synth_II/BPL/LPL"/>
</dbReference>
<evidence type="ECO:0000256" key="1">
    <source>
        <dbReference type="ARBA" id="ARBA00022598"/>
    </source>
</evidence>
<dbReference type="PANTHER" id="PTHR12835:SF5">
    <property type="entry name" value="BIOTIN--PROTEIN LIGASE"/>
    <property type="match status" value="1"/>
</dbReference>
<protein>
    <submittedName>
        <fullName evidence="3">Biotin--[acetyl-CoA-carboxylase] ligase</fullName>
        <ecNumber evidence="3">6.3.4.15</ecNumber>
    </submittedName>
</protein>
<dbReference type="Gene3D" id="3.30.930.10">
    <property type="entry name" value="Bira Bifunctional Protein, Domain 2"/>
    <property type="match status" value="1"/>
</dbReference>
<dbReference type="EC" id="6.3.4.15" evidence="3"/>
<name>A0ABU2YNC1_9FLAO</name>
<gene>
    <name evidence="3" type="ORF">RM697_11715</name>
</gene>
<evidence type="ECO:0000313" key="3">
    <source>
        <dbReference type="EMBL" id="MDT0559322.1"/>
    </source>
</evidence>
<dbReference type="InterPro" id="IPR004143">
    <property type="entry name" value="BPL_LPL_catalytic"/>
</dbReference>
<dbReference type="RefSeq" id="WP_311428087.1">
    <property type="nucleotide sequence ID" value="NZ_JAVRIA010000007.1"/>
</dbReference>
<organism evidence="3 4">
    <name type="scientific">Microcosmobacter mediterraneus</name>
    <dbReference type="NCBI Taxonomy" id="3075607"/>
    <lineage>
        <taxon>Bacteria</taxon>
        <taxon>Pseudomonadati</taxon>
        <taxon>Bacteroidota</taxon>
        <taxon>Flavobacteriia</taxon>
        <taxon>Flavobacteriales</taxon>
        <taxon>Flavobacteriaceae</taxon>
        <taxon>Microcosmobacter</taxon>
    </lineage>
</organism>
<dbReference type="NCBIfam" id="TIGR00121">
    <property type="entry name" value="birA_ligase"/>
    <property type="match status" value="1"/>
</dbReference>
<feature type="domain" description="BPL/LPL catalytic" evidence="2">
    <location>
        <begin position="1"/>
        <end position="177"/>
    </location>
</feature>
<dbReference type="PROSITE" id="PS51733">
    <property type="entry name" value="BPL_LPL_CATALYTIC"/>
    <property type="match status" value="1"/>
</dbReference>
<dbReference type="PANTHER" id="PTHR12835">
    <property type="entry name" value="BIOTIN PROTEIN LIGASE"/>
    <property type="match status" value="1"/>
</dbReference>
<reference evidence="3 4" key="1">
    <citation type="submission" date="2023-09" db="EMBL/GenBank/DDBJ databases">
        <authorList>
            <person name="Rey-Velasco X."/>
        </authorList>
    </citation>
    <scope>NUCLEOTIDE SEQUENCE [LARGE SCALE GENOMIC DNA]</scope>
    <source>
        <strain evidence="3 4">W332</strain>
    </source>
</reference>
<dbReference type="CDD" id="cd16442">
    <property type="entry name" value="BPL"/>
    <property type="match status" value="1"/>
</dbReference>
<keyword evidence="1 3" id="KW-0436">Ligase</keyword>
<dbReference type="Pfam" id="PF03099">
    <property type="entry name" value="BPL_LplA_LipB"/>
    <property type="match status" value="1"/>
</dbReference>